<feature type="signal peptide" evidence="1">
    <location>
        <begin position="1"/>
        <end position="20"/>
    </location>
</feature>
<comment type="caution">
    <text evidence="2">The sequence shown here is derived from an EMBL/GenBank/DDBJ whole genome shotgun (WGS) entry which is preliminary data.</text>
</comment>
<feature type="chain" id="PRO_5025446293" evidence="1">
    <location>
        <begin position="21"/>
        <end position="121"/>
    </location>
</feature>
<dbReference type="EMBL" id="BKCJ011188819">
    <property type="protein sequence ID" value="GFD01048.1"/>
    <property type="molecule type" value="Genomic_DNA"/>
</dbReference>
<protein>
    <submittedName>
        <fullName evidence="2">Uncharacterized protein</fullName>
    </submittedName>
</protein>
<evidence type="ECO:0000256" key="1">
    <source>
        <dbReference type="SAM" id="SignalP"/>
    </source>
</evidence>
<keyword evidence="1" id="KW-0732">Signal</keyword>
<feature type="non-terminal residue" evidence="2">
    <location>
        <position position="121"/>
    </location>
</feature>
<accession>A0A699SVJ1</accession>
<evidence type="ECO:0000313" key="2">
    <source>
        <dbReference type="EMBL" id="GFD01048.1"/>
    </source>
</evidence>
<reference evidence="2" key="1">
    <citation type="journal article" date="2019" name="Sci. Rep.">
        <title>Draft genome of Tanacetum cinerariifolium, the natural source of mosquito coil.</title>
        <authorList>
            <person name="Yamashiro T."/>
            <person name="Shiraishi A."/>
            <person name="Satake H."/>
            <person name="Nakayama K."/>
        </authorList>
    </citation>
    <scope>NUCLEOTIDE SEQUENCE</scope>
</reference>
<sequence>AAAATITAATTLITAATIAAAPSIKEEATDRSPGQKNMMIYLRNMARFKLDYFKRMSYDDIRPIFEKYFNLNVAFPEKTKKQLEEEENRALNLQIMPNNDDDVYIKATPLALKVPVVDYEI</sequence>
<gene>
    <name evidence="2" type="ORF">Tci_873017</name>
</gene>
<dbReference type="AlphaFoldDB" id="A0A699SVJ1"/>
<organism evidence="2">
    <name type="scientific">Tanacetum cinerariifolium</name>
    <name type="common">Dalmatian daisy</name>
    <name type="synonym">Chrysanthemum cinerariifolium</name>
    <dbReference type="NCBI Taxonomy" id="118510"/>
    <lineage>
        <taxon>Eukaryota</taxon>
        <taxon>Viridiplantae</taxon>
        <taxon>Streptophyta</taxon>
        <taxon>Embryophyta</taxon>
        <taxon>Tracheophyta</taxon>
        <taxon>Spermatophyta</taxon>
        <taxon>Magnoliopsida</taxon>
        <taxon>eudicotyledons</taxon>
        <taxon>Gunneridae</taxon>
        <taxon>Pentapetalae</taxon>
        <taxon>asterids</taxon>
        <taxon>campanulids</taxon>
        <taxon>Asterales</taxon>
        <taxon>Asteraceae</taxon>
        <taxon>Asteroideae</taxon>
        <taxon>Anthemideae</taxon>
        <taxon>Anthemidinae</taxon>
        <taxon>Tanacetum</taxon>
    </lineage>
</organism>
<proteinExistence type="predicted"/>
<feature type="non-terminal residue" evidence="2">
    <location>
        <position position="1"/>
    </location>
</feature>
<name>A0A699SVJ1_TANCI</name>